<sequence length="85" mass="10026">MKNMSHYRSNVWRTLLKVLLLVFGLYLAYIVLIPLLGFLLGIGYWMMKILIYLAAGLFVFHLLLKLLFGVNFSEIIFGPDWRNRF</sequence>
<evidence type="ECO:0000313" key="2">
    <source>
        <dbReference type="EMBL" id="ADY56371.1"/>
    </source>
</evidence>
<dbReference type="Proteomes" id="UP000007488">
    <property type="component" value="Chromosome"/>
</dbReference>
<keyword evidence="3" id="KW-1185">Reference proteome</keyword>
<accession>F0T227</accession>
<feature type="transmembrane region" description="Helical" evidence="1">
    <location>
        <begin position="49"/>
        <end position="68"/>
    </location>
</feature>
<evidence type="ECO:0000313" key="3">
    <source>
        <dbReference type="Proteomes" id="UP000007488"/>
    </source>
</evidence>
<dbReference type="AlphaFoldDB" id="F0T227"/>
<keyword evidence="1" id="KW-0812">Transmembrane</keyword>
<dbReference type="EMBL" id="CP002547">
    <property type="protein sequence ID" value="ADY56371.1"/>
    <property type="molecule type" value="Genomic_DNA"/>
</dbReference>
<keyword evidence="1" id="KW-0472">Membrane</keyword>
<dbReference type="KEGG" id="sgy:Sgly_2078"/>
<gene>
    <name evidence="2" type="ordered locus">Sgly_2078</name>
</gene>
<protein>
    <submittedName>
        <fullName evidence="2">Uncharacterized protein</fullName>
    </submittedName>
</protein>
<reference evidence="3" key="2">
    <citation type="submission" date="2011-02" db="EMBL/GenBank/DDBJ databases">
        <title>The complete genome of Syntrophobotulus glycolicus DSM 8271.</title>
        <authorList>
            <person name="Lucas S."/>
            <person name="Copeland A."/>
            <person name="Lapidus A."/>
            <person name="Bruce D."/>
            <person name="Goodwin L."/>
            <person name="Pitluck S."/>
            <person name="Kyrpides N."/>
            <person name="Mavromatis K."/>
            <person name="Pagani I."/>
            <person name="Ivanova N."/>
            <person name="Mikhailova N."/>
            <person name="Chertkov O."/>
            <person name="Held B."/>
            <person name="Detter J.C."/>
            <person name="Tapia R."/>
            <person name="Han C."/>
            <person name="Land M."/>
            <person name="Hauser L."/>
            <person name="Markowitz V."/>
            <person name="Cheng J.-F."/>
            <person name="Hugenholtz P."/>
            <person name="Woyke T."/>
            <person name="Wu D."/>
            <person name="Spring S."/>
            <person name="Schroeder M."/>
            <person name="Brambilla E."/>
            <person name="Klenk H.-P."/>
            <person name="Eisen J.A."/>
        </authorList>
    </citation>
    <scope>NUCLEOTIDE SEQUENCE [LARGE SCALE GENOMIC DNA]</scope>
    <source>
        <strain evidence="3">DSM 8271 / FlGlyR</strain>
    </source>
</reference>
<dbReference type="RefSeq" id="WP_013625238.1">
    <property type="nucleotide sequence ID" value="NC_015172.1"/>
</dbReference>
<feature type="transmembrane region" description="Helical" evidence="1">
    <location>
        <begin position="20"/>
        <end position="43"/>
    </location>
</feature>
<proteinExistence type="predicted"/>
<name>F0T227_SYNGF</name>
<keyword evidence="1" id="KW-1133">Transmembrane helix</keyword>
<reference evidence="2 3" key="1">
    <citation type="journal article" date="2011" name="Stand. Genomic Sci.">
        <title>Complete genome sequence of Syntrophobotulus glycolicus type strain (FlGlyR).</title>
        <authorList>
            <person name="Han C."/>
            <person name="Mwirichia R."/>
            <person name="Chertkov O."/>
            <person name="Held B."/>
            <person name="Lapidus A."/>
            <person name="Nolan M."/>
            <person name="Lucas S."/>
            <person name="Hammon N."/>
            <person name="Deshpande S."/>
            <person name="Cheng J.F."/>
            <person name="Tapia R."/>
            <person name="Goodwin L."/>
            <person name="Pitluck S."/>
            <person name="Huntemann M."/>
            <person name="Liolios K."/>
            <person name="Ivanova N."/>
            <person name="Pagani I."/>
            <person name="Mavromatis K."/>
            <person name="Ovchinikova G."/>
            <person name="Pati A."/>
            <person name="Chen A."/>
            <person name="Palaniappan K."/>
            <person name="Land M."/>
            <person name="Hauser L."/>
            <person name="Brambilla E.M."/>
            <person name="Rohde M."/>
            <person name="Spring S."/>
            <person name="Sikorski J."/>
            <person name="Goker M."/>
            <person name="Woyke T."/>
            <person name="Bristow J."/>
            <person name="Eisen J.A."/>
            <person name="Markowitz V."/>
            <person name="Hugenholtz P."/>
            <person name="Kyrpides N.C."/>
            <person name="Klenk H.P."/>
            <person name="Detter J.C."/>
        </authorList>
    </citation>
    <scope>NUCLEOTIDE SEQUENCE [LARGE SCALE GENOMIC DNA]</scope>
    <source>
        <strain evidence="3">DSM 8271 / FlGlyR</strain>
    </source>
</reference>
<organism evidence="2 3">
    <name type="scientific">Syntrophobotulus glycolicus (strain DSM 8271 / FlGlyR)</name>
    <dbReference type="NCBI Taxonomy" id="645991"/>
    <lineage>
        <taxon>Bacteria</taxon>
        <taxon>Bacillati</taxon>
        <taxon>Bacillota</taxon>
        <taxon>Clostridia</taxon>
        <taxon>Eubacteriales</taxon>
        <taxon>Desulfitobacteriaceae</taxon>
        <taxon>Syntrophobotulus</taxon>
    </lineage>
</organism>
<evidence type="ECO:0000256" key="1">
    <source>
        <dbReference type="SAM" id="Phobius"/>
    </source>
</evidence>
<dbReference type="HOGENOM" id="CLU_192342_0_0_9"/>
<dbReference type="STRING" id="645991.Sgly_2078"/>